<dbReference type="InterPro" id="IPR007111">
    <property type="entry name" value="NACHT_NTPase"/>
</dbReference>
<dbReference type="GO" id="GO:0044284">
    <property type="term" value="C:mitochondrial crista junction"/>
    <property type="evidence" value="ECO:0007669"/>
    <property type="project" value="TreeGrafter"/>
</dbReference>
<keyword evidence="6" id="KW-1185">Reference proteome</keyword>
<dbReference type="PANTHER" id="PTHR28268">
    <property type="entry name" value="MICOS SUBUNIT MIC26"/>
    <property type="match status" value="1"/>
</dbReference>
<comment type="subunit">
    <text evidence="2">Component of the mitochondrial contact site and cristae organizing system (MICOS) complex.</text>
</comment>
<accession>A0A8H5FAD9</accession>
<dbReference type="PANTHER" id="PTHR28268:SF1">
    <property type="entry name" value="MICOS SUBUNIT MIC26"/>
    <property type="match status" value="1"/>
</dbReference>
<dbReference type="EMBL" id="JAACJJ010000002">
    <property type="protein sequence ID" value="KAF5329397.1"/>
    <property type="molecule type" value="Genomic_DNA"/>
</dbReference>
<dbReference type="GO" id="GO:0042407">
    <property type="term" value="P:cristae formation"/>
    <property type="evidence" value="ECO:0007669"/>
    <property type="project" value="InterPro"/>
</dbReference>
<comment type="subcellular location">
    <subcellularLocation>
        <location evidence="2">Mitochondrion inner membrane</location>
    </subcellularLocation>
</comment>
<dbReference type="Pfam" id="PF09769">
    <property type="entry name" value="ApoO"/>
    <property type="match status" value="1"/>
</dbReference>
<dbReference type="OrthoDB" id="2399148at2759"/>
<dbReference type="AlphaFoldDB" id="A0A8H5FAD9"/>
<protein>
    <recommendedName>
        <fullName evidence="2">MICOS complex subunit</fullName>
    </recommendedName>
</protein>
<dbReference type="PROSITE" id="PS50837">
    <property type="entry name" value="NACHT"/>
    <property type="match status" value="1"/>
</dbReference>
<evidence type="ECO:0000259" key="4">
    <source>
        <dbReference type="PROSITE" id="PS50837"/>
    </source>
</evidence>
<dbReference type="GO" id="GO:0061617">
    <property type="term" value="C:MICOS complex"/>
    <property type="evidence" value="ECO:0007669"/>
    <property type="project" value="UniProtKB-UniRule"/>
</dbReference>
<organism evidence="5 6">
    <name type="scientific">Psilocybe cf. subviscida</name>
    <dbReference type="NCBI Taxonomy" id="2480587"/>
    <lineage>
        <taxon>Eukaryota</taxon>
        <taxon>Fungi</taxon>
        <taxon>Dikarya</taxon>
        <taxon>Basidiomycota</taxon>
        <taxon>Agaricomycotina</taxon>
        <taxon>Agaricomycetes</taxon>
        <taxon>Agaricomycetidae</taxon>
        <taxon>Agaricales</taxon>
        <taxon>Agaricineae</taxon>
        <taxon>Strophariaceae</taxon>
        <taxon>Psilocybe</taxon>
    </lineage>
</organism>
<evidence type="ECO:0000313" key="5">
    <source>
        <dbReference type="EMBL" id="KAF5329397.1"/>
    </source>
</evidence>
<dbReference type="InterPro" id="IPR019166">
    <property type="entry name" value="MIC26/MIC27"/>
</dbReference>
<comment type="function">
    <text evidence="2">Component of the MICOS complex, a large protein complex of the mitochondrial inner membrane that plays crucial roles in the maintenance of crista junctions, inner membrane architecture, and formation of contact sites to the outer membrane.</text>
</comment>
<feature type="region of interest" description="Disordered" evidence="3">
    <location>
        <begin position="733"/>
        <end position="755"/>
    </location>
</feature>
<dbReference type="Pfam" id="PF24883">
    <property type="entry name" value="NPHP3_N"/>
    <property type="match status" value="1"/>
</dbReference>
<keyword evidence="2" id="KW-0472">Membrane</keyword>
<name>A0A8H5FAD9_9AGAR</name>
<dbReference type="InterPro" id="IPR056884">
    <property type="entry name" value="NPHP3-like_N"/>
</dbReference>
<evidence type="ECO:0000256" key="1">
    <source>
        <dbReference type="ARBA" id="ARBA00022737"/>
    </source>
</evidence>
<evidence type="ECO:0000256" key="2">
    <source>
        <dbReference type="RuleBase" id="RU363021"/>
    </source>
</evidence>
<gene>
    <name evidence="5" type="ORF">D9619_009232</name>
</gene>
<keyword evidence="2" id="KW-0999">Mitochondrion inner membrane</keyword>
<proteinExistence type="predicted"/>
<keyword evidence="2" id="KW-0496">Mitochondrion</keyword>
<evidence type="ECO:0000256" key="3">
    <source>
        <dbReference type="SAM" id="MobiDB-lite"/>
    </source>
</evidence>
<dbReference type="SUPFAM" id="SSF52540">
    <property type="entry name" value="P-loop containing nucleoside triphosphate hydrolases"/>
    <property type="match status" value="1"/>
</dbReference>
<dbReference type="Proteomes" id="UP000567179">
    <property type="component" value="Unassembled WGS sequence"/>
</dbReference>
<feature type="domain" description="NACHT" evidence="4">
    <location>
        <begin position="68"/>
        <end position="202"/>
    </location>
</feature>
<evidence type="ECO:0000313" key="6">
    <source>
        <dbReference type="Proteomes" id="UP000567179"/>
    </source>
</evidence>
<dbReference type="InterPro" id="IPR027417">
    <property type="entry name" value="P-loop_NTPase"/>
</dbReference>
<reference evidence="5 6" key="1">
    <citation type="journal article" date="2020" name="ISME J.">
        <title>Uncovering the hidden diversity of litter-decomposition mechanisms in mushroom-forming fungi.</title>
        <authorList>
            <person name="Floudas D."/>
            <person name="Bentzer J."/>
            <person name="Ahren D."/>
            <person name="Johansson T."/>
            <person name="Persson P."/>
            <person name="Tunlid A."/>
        </authorList>
    </citation>
    <scope>NUCLEOTIDE SEQUENCE [LARGE SCALE GENOMIC DNA]</scope>
    <source>
        <strain evidence="5 6">CBS 101986</strain>
    </source>
</reference>
<keyword evidence="1" id="KW-0677">Repeat</keyword>
<sequence>MKVLSAPSYARHYTLKKLYDQVAHNAILNAGGRADEVKCYPGTREEVIGLIEHWMDADSDGQNDSAPKIMWLSGPAGAGKSAIVQTIAERCKERGVQTASFFFFRADPTRNTGRPLIATLLYQVFKFYPPARQTVATILSDDPLLFDASIWDQSNKLLFSPLQDIPNPLESPTRRPIVILIDGLDECDSEHKLSQKHILQALNYLVIQFESPFLVLVASRAEPQITMTLKQFTSPIQQIFLDDQYAPDKDIRLFVVAEFQKIKKSHHLAHTLNAYWPPYEDTESIVKKSSGQFIFAATVMRYIVNSSASPKLSLERVQGIAPVATNSPFAHLDAIYTYILSQVDDWEAVMDLLSAQLLIYSMDDSSVGVPLQTLLLAYNPRYNPELLDSCVADLTAILQSNGHKINFFHASLPDFLTDESRAADYYVDIHAFSAKILPALWANSLDHQSFELALLAVKIFVSLKAPTPDITRPRRTAFLSASVAGTAVALHEPKEKLSIYPSPDPEVLLVESPLVLEKEIGDVRKQVEGAYSDTHAYVQGWVSKWIGVEHAFESRVKSIISPDEAVTPGLLYSSVAGLTGSILARNRILPTRLLLPPVFLFAAANYFLPKTTGNLTAYLGDLEDTYVPEVAQKHEIAKAHSAMAWARLRDATASGRAKLDESAGLAVDKIQEATGLKLKETLGWQRAKIAEVATRVQQEVVHAKEVSAAEIKALEDQTVAKVEKVAEKVAEEAQETEAKVAKVDEKADEESKRLV</sequence>
<dbReference type="Gene3D" id="3.40.50.300">
    <property type="entry name" value="P-loop containing nucleotide triphosphate hydrolases"/>
    <property type="match status" value="1"/>
</dbReference>
<dbReference type="InterPro" id="IPR033181">
    <property type="entry name" value="Mic26_fungi"/>
</dbReference>
<comment type="caution">
    <text evidence="5">The sequence shown here is derived from an EMBL/GenBank/DDBJ whole genome shotgun (WGS) entry which is preliminary data.</text>
</comment>